<feature type="transmembrane region" description="Helical" evidence="1">
    <location>
        <begin position="123"/>
        <end position="145"/>
    </location>
</feature>
<name>A0AAV3T0L8_9EURY</name>
<organism evidence="3 4">
    <name type="scientific">Salarchaeum japonicum</name>
    <dbReference type="NCBI Taxonomy" id="555573"/>
    <lineage>
        <taxon>Archaea</taxon>
        <taxon>Methanobacteriati</taxon>
        <taxon>Methanobacteriota</taxon>
        <taxon>Stenosarchaea group</taxon>
        <taxon>Halobacteria</taxon>
        <taxon>Halobacteriales</taxon>
        <taxon>Halobacteriaceae</taxon>
    </lineage>
</organism>
<feature type="transmembrane region" description="Helical" evidence="1">
    <location>
        <begin position="151"/>
        <end position="171"/>
    </location>
</feature>
<gene>
    <name evidence="3" type="ORF">GCM10009019_10160</name>
</gene>
<dbReference type="InterPro" id="IPR055768">
    <property type="entry name" value="DUF7344"/>
</dbReference>
<keyword evidence="1" id="KW-0812">Transmembrane</keyword>
<reference evidence="3 4" key="1">
    <citation type="journal article" date="2019" name="Int. J. Syst. Evol. Microbiol.">
        <title>The Global Catalogue of Microorganisms (GCM) 10K type strain sequencing project: providing services to taxonomists for standard genome sequencing and annotation.</title>
        <authorList>
            <consortium name="The Broad Institute Genomics Platform"/>
            <consortium name="The Broad Institute Genome Sequencing Center for Infectious Disease"/>
            <person name="Wu L."/>
            <person name="Ma J."/>
        </authorList>
    </citation>
    <scope>NUCLEOTIDE SEQUENCE [LARGE SCALE GENOMIC DNA]</scope>
    <source>
        <strain evidence="3 4">JCM 16327</strain>
    </source>
</reference>
<dbReference type="AlphaFoldDB" id="A0AAV3T0L8"/>
<protein>
    <recommendedName>
        <fullName evidence="2">DUF7344 domain-containing protein</fullName>
    </recommendedName>
</protein>
<keyword evidence="1" id="KW-1133">Transmembrane helix</keyword>
<feature type="domain" description="DUF7344" evidence="2">
    <location>
        <begin position="21"/>
        <end position="98"/>
    </location>
</feature>
<dbReference type="Proteomes" id="UP001500194">
    <property type="component" value="Unassembled WGS sequence"/>
</dbReference>
<dbReference type="RefSeq" id="WP_227261279.1">
    <property type="nucleotide sequence ID" value="NZ_BAAADU010000002.1"/>
</dbReference>
<evidence type="ECO:0000313" key="4">
    <source>
        <dbReference type="Proteomes" id="UP001500194"/>
    </source>
</evidence>
<proteinExistence type="predicted"/>
<dbReference type="EMBL" id="BAAADU010000002">
    <property type="protein sequence ID" value="GAA0649416.1"/>
    <property type="molecule type" value="Genomic_DNA"/>
</dbReference>
<keyword evidence="4" id="KW-1185">Reference proteome</keyword>
<dbReference type="GeneID" id="68571858"/>
<evidence type="ECO:0000313" key="3">
    <source>
        <dbReference type="EMBL" id="GAA0649416.1"/>
    </source>
</evidence>
<evidence type="ECO:0000259" key="2">
    <source>
        <dbReference type="Pfam" id="PF24035"/>
    </source>
</evidence>
<accession>A0AAV3T0L8</accession>
<keyword evidence="1" id="KW-0472">Membrane</keyword>
<dbReference type="Pfam" id="PF24035">
    <property type="entry name" value="DUF7344"/>
    <property type="match status" value="1"/>
</dbReference>
<sequence length="182" mass="20858">MKGRTLLSQPRSSRLDKADVHDVLRNDRRRHVIEYLRDRDGESTARELSEYIAEQESGESPPPRNVRQSVYVTLQQTHLPKLAELDIVEYDENEKTVTLSEHARDVSIYLEVVPKYGLSWSEFYAGLSVLGILLVLATEVGVPYLDYVSPAYWAVFTFCLIITCAVYQTYAQGSSVFHRVRE</sequence>
<evidence type="ECO:0000256" key="1">
    <source>
        <dbReference type="SAM" id="Phobius"/>
    </source>
</evidence>
<comment type="caution">
    <text evidence="3">The sequence shown here is derived from an EMBL/GenBank/DDBJ whole genome shotgun (WGS) entry which is preliminary data.</text>
</comment>